<dbReference type="PANTHER" id="PTHR23502:SF51">
    <property type="entry name" value="QUINIDINE RESISTANCE PROTEIN 1-RELATED"/>
    <property type="match status" value="1"/>
</dbReference>
<evidence type="ECO:0000313" key="10">
    <source>
        <dbReference type="EMBL" id="KAF9066996.1"/>
    </source>
</evidence>
<dbReference type="GO" id="GO:0005886">
    <property type="term" value="C:plasma membrane"/>
    <property type="evidence" value="ECO:0007669"/>
    <property type="project" value="TreeGrafter"/>
</dbReference>
<dbReference type="SUPFAM" id="SSF103473">
    <property type="entry name" value="MFS general substrate transporter"/>
    <property type="match status" value="1"/>
</dbReference>
<dbReference type="EMBL" id="JADNRY010000079">
    <property type="protein sequence ID" value="KAF9066996.1"/>
    <property type="molecule type" value="Genomic_DNA"/>
</dbReference>
<keyword evidence="6" id="KW-0325">Glycoprotein</keyword>
<feature type="transmembrane region" description="Helical" evidence="8">
    <location>
        <begin position="445"/>
        <end position="463"/>
    </location>
</feature>
<sequence length="513" mass="56023">MASTPESAVSPLREPPRNEQEPSDEKGKVPYSIYTKREKWFLVMLIAGTGLFSPLTTNVYFPAIPTLSVAFHKSTELINLTVTMYMVFQGVSPMLFGTLADCVGRRIIYASCLLILSLTCVGLALVPTSDYWLLLVLRCLQSTGFASTIALGAGVVGDLAEAHERGGFVGVYMSGPLLAPAIGPIIGGALAGTLGWRSIFWFLSISSGVAFVVLIIFLPETLRAIVGNGSLTTSWIHRPVIRVVGRGRASTVQAPHDRRIKLQMKNPFVILKNLDITLIFFFNGFVSAVYYAVTATISTLFAEAYPFLSETQVGLCFLSIGSGMFAASFSSGRILDWEFRRIGKEVEKKRMEGEKQGGEKLKTGKYDADYPIEKARLRLIPLFMVLFIGSNLGYGWCIQRQVHISGPLILQFIVGYTAIIVLNAAATYVIDLLPAQSSSVSACNNLFRGTLGAILVSVIDLIANALRPGWTFVLLGCICAALTPLVYVVMRIGPHWRNRRAREAIIESDKSAK</sequence>
<keyword evidence="2" id="KW-0813">Transport</keyword>
<evidence type="ECO:0000256" key="3">
    <source>
        <dbReference type="ARBA" id="ARBA00022692"/>
    </source>
</evidence>
<feature type="transmembrane region" description="Helical" evidence="8">
    <location>
        <begin position="198"/>
        <end position="218"/>
    </location>
</feature>
<evidence type="ECO:0000313" key="11">
    <source>
        <dbReference type="Proteomes" id="UP000772434"/>
    </source>
</evidence>
<dbReference type="GO" id="GO:0140115">
    <property type="term" value="P:export across plasma membrane"/>
    <property type="evidence" value="ECO:0007669"/>
    <property type="project" value="UniProtKB-ARBA"/>
</dbReference>
<feature type="transmembrane region" description="Helical" evidence="8">
    <location>
        <begin position="379"/>
        <end position="396"/>
    </location>
</feature>
<evidence type="ECO:0000256" key="1">
    <source>
        <dbReference type="ARBA" id="ARBA00004141"/>
    </source>
</evidence>
<dbReference type="InterPro" id="IPR011701">
    <property type="entry name" value="MFS"/>
</dbReference>
<dbReference type="GO" id="GO:0015137">
    <property type="term" value="F:citrate transmembrane transporter activity"/>
    <property type="evidence" value="ECO:0007669"/>
    <property type="project" value="UniProtKB-ARBA"/>
</dbReference>
<dbReference type="Gene3D" id="1.20.1250.20">
    <property type="entry name" value="MFS general substrate transporter like domains"/>
    <property type="match status" value="1"/>
</dbReference>
<evidence type="ECO:0000256" key="4">
    <source>
        <dbReference type="ARBA" id="ARBA00022989"/>
    </source>
</evidence>
<feature type="region of interest" description="Disordered" evidence="7">
    <location>
        <begin position="1"/>
        <end position="28"/>
    </location>
</feature>
<comment type="caution">
    <text evidence="10">The sequence shown here is derived from an EMBL/GenBank/DDBJ whole genome shotgun (WGS) entry which is preliminary data.</text>
</comment>
<dbReference type="Pfam" id="PF07690">
    <property type="entry name" value="MFS_1"/>
    <property type="match status" value="1"/>
</dbReference>
<feature type="compositionally biased region" description="Basic and acidic residues" evidence="7">
    <location>
        <begin position="14"/>
        <end position="28"/>
    </location>
</feature>
<gene>
    <name evidence="10" type="ORF">BDP27DRAFT_1296710</name>
</gene>
<dbReference type="InterPro" id="IPR020846">
    <property type="entry name" value="MFS_dom"/>
</dbReference>
<dbReference type="PROSITE" id="PS50850">
    <property type="entry name" value="MFS"/>
    <property type="match status" value="1"/>
</dbReference>
<feature type="transmembrane region" description="Helical" evidence="8">
    <location>
        <begin position="408"/>
        <end position="433"/>
    </location>
</feature>
<reference evidence="10" key="1">
    <citation type="submission" date="2020-11" db="EMBL/GenBank/DDBJ databases">
        <authorList>
            <consortium name="DOE Joint Genome Institute"/>
            <person name="Ahrendt S."/>
            <person name="Riley R."/>
            <person name="Andreopoulos W."/>
            <person name="Labutti K."/>
            <person name="Pangilinan J."/>
            <person name="Ruiz-Duenas F.J."/>
            <person name="Barrasa J.M."/>
            <person name="Sanchez-Garcia M."/>
            <person name="Camarero S."/>
            <person name="Miyauchi S."/>
            <person name="Serrano A."/>
            <person name="Linde D."/>
            <person name="Babiker R."/>
            <person name="Drula E."/>
            <person name="Ayuso-Fernandez I."/>
            <person name="Pacheco R."/>
            <person name="Padilla G."/>
            <person name="Ferreira P."/>
            <person name="Barriuso J."/>
            <person name="Kellner H."/>
            <person name="Castanera R."/>
            <person name="Alfaro M."/>
            <person name="Ramirez L."/>
            <person name="Pisabarro A.G."/>
            <person name="Kuo A."/>
            <person name="Tritt A."/>
            <person name="Lipzen A."/>
            <person name="He G."/>
            <person name="Yan M."/>
            <person name="Ng V."/>
            <person name="Cullen D."/>
            <person name="Martin F."/>
            <person name="Rosso M.-N."/>
            <person name="Henrissat B."/>
            <person name="Hibbett D."/>
            <person name="Martinez A.T."/>
            <person name="Grigoriev I.V."/>
        </authorList>
    </citation>
    <scope>NUCLEOTIDE SEQUENCE</scope>
    <source>
        <strain evidence="10">AH 40177</strain>
    </source>
</reference>
<keyword evidence="5 8" id="KW-0472">Membrane</keyword>
<feature type="transmembrane region" description="Helical" evidence="8">
    <location>
        <begin position="40"/>
        <end position="61"/>
    </location>
</feature>
<keyword evidence="11" id="KW-1185">Reference proteome</keyword>
<keyword evidence="3 8" id="KW-0812">Transmembrane</keyword>
<dbReference type="OrthoDB" id="440553at2759"/>
<proteinExistence type="predicted"/>
<evidence type="ECO:0000256" key="7">
    <source>
        <dbReference type="SAM" id="MobiDB-lite"/>
    </source>
</evidence>
<feature type="transmembrane region" description="Helical" evidence="8">
    <location>
        <begin position="312"/>
        <end position="335"/>
    </location>
</feature>
<keyword evidence="4 8" id="KW-1133">Transmembrane helix</keyword>
<dbReference type="FunFam" id="1.20.1720.10:FF:000009">
    <property type="entry name" value="MFS multidrug transporter"/>
    <property type="match status" value="1"/>
</dbReference>
<dbReference type="FunFam" id="1.20.1250.20:FF:000172">
    <property type="entry name" value="MFS multidrug resistance transporter"/>
    <property type="match status" value="1"/>
</dbReference>
<evidence type="ECO:0000259" key="9">
    <source>
        <dbReference type="PROSITE" id="PS50850"/>
    </source>
</evidence>
<comment type="subcellular location">
    <subcellularLocation>
        <location evidence="1">Membrane</location>
        <topology evidence="1">Multi-pass membrane protein</topology>
    </subcellularLocation>
</comment>
<feature type="transmembrane region" description="Helical" evidence="8">
    <location>
        <begin position="81"/>
        <end position="100"/>
    </location>
</feature>
<dbReference type="InterPro" id="IPR036259">
    <property type="entry name" value="MFS_trans_sf"/>
</dbReference>
<evidence type="ECO:0000256" key="5">
    <source>
        <dbReference type="ARBA" id="ARBA00023136"/>
    </source>
</evidence>
<dbReference type="AlphaFoldDB" id="A0A9P5PK13"/>
<organism evidence="10 11">
    <name type="scientific">Rhodocollybia butyracea</name>
    <dbReference type="NCBI Taxonomy" id="206335"/>
    <lineage>
        <taxon>Eukaryota</taxon>
        <taxon>Fungi</taxon>
        <taxon>Dikarya</taxon>
        <taxon>Basidiomycota</taxon>
        <taxon>Agaricomycotina</taxon>
        <taxon>Agaricomycetes</taxon>
        <taxon>Agaricomycetidae</taxon>
        <taxon>Agaricales</taxon>
        <taxon>Marasmiineae</taxon>
        <taxon>Omphalotaceae</taxon>
        <taxon>Rhodocollybia</taxon>
    </lineage>
</organism>
<protein>
    <submittedName>
        <fullName evidence="10">MFS general substrate transporter</fullName>
    </submittedName>
</protein>
<evidence type="ECO:0000256" key="2">
    <source>
        <dbReference type="ARBA" id="ARBA00022448"/>
    </source>
</evidence>
<feature type="transmembrane region" description="Helical" evidence="8">
    <location>
        <begin position="469"/>
        <end position="490"/>
    </location>
</feature>
<dbReference type="PANTHER" id="PTHR23502">
    <property type="entry name" value="MAJOR FACILITATOR SUPERFAMILY"/>
    <property type="match status" value="1"/>
</dbReference>
<dbReference type="Proteomes" id="UP000772434">
    <property type="component" value="Unassembled WGS sequence"/>
</dbReference>
<feature type="transmembrane region" description="Helical" evidence="8">
    <location>
        <begin position="132"/>
        <end position="156"/>
    </location>
</feature>
<evidence type="ECO:0000256" key="6">
    <source>
        <dbReference type="ARBA" id="ARBA00023180"/>
    </source>
</evidence>
<feature type="transmembrane region" description="Helical" evidence="8">
    <location>
        <begin position="107"/>
        <end position="126"/>
    </location>
</feature>
<accession>A0A9P5PK13</accession>
<evidence type="ECO:0000256" key="8">
    <source>
        <dbReference type="SAM" id="Phobius"/>
    </source>
</evidence>
<feature type="domain" description="Major facilitator superfamily (MFS) profile" evidence="9">
    <location>
        <begin position="42"/>
        <end position="494"/>
    </location>
</feature>
<feature type="transmembrane region" description="Helical" evidence="8">
    <location>
        <begin position="168"/>
        <end position="192"/>
    </location>
</feature>
<name>A0A9P5PK13_9AGAR</name>
<feature type="transmembrane region" description="Helical" evidence="8">
    <location>
        <begin position="268"/>
        <end position="292"/>
    </location>
</feature>